<reference evidence="2 3" key="1">
    <citation type="journal article" date="2019" name="Nat. Microbiol.">
        <title>Mediterranean grassland soil C-N compound turnover is dependent on rainfall and depth, and is mediated by genomically divergent microorganisms.</title>
        <authorList>
            <person name="Diamond S."/>
            <person name="Andeer P.F."/>
            <person name="Li Z."/>
            <person name="Crits-Christoph A."/>
            <person name="Burstein D."/>
            <person name="Anantharaman K."/>
            <person name="Lane K.R."/>
            <person name="Thomas B.C."/>
            <person name="Pan C."/>
            <person name="Northen T.R."/>
            <person name="Banfield J.F."/>
        </authorList>
    </citation>
    <scope>NUCLEOTIDE SEQUENCE [LARGE SCALE GENOMIC DNA]</scope>
    <source>
        <strain evidence="2">WS_9</strain>
    </source>
</reference>
<dbReference type="Gene3D" id="3.40.30.10">
    <property type="entry name" value="Glutaredoxin"/>
    <property type="match status" value="1"/>
</dbReference>
<dbReference type="InterPro" id="IPR004879">
    <property type="entry name" value="Ssp411-like_TRX"/>
</dbReference>
<dbReference type="InterPro" id="IPR036249">
    <property type="entry name" value="Thioredoxin-like_sf"/>
</dbReference>
<dbReference type="PANTHER" id="PTHR42899">
    <property type="entry name" value="SPERMATOGENESIS-ASSOCIATED PROTEIN 20"/>
    <property type="match status" value="1"/>
</dbReference>
<dbReference type="SUPFAM" id="SSF48208">
    <property type="entry name" value="Six-hairpin glycosidases"/>
    <property type="match status" value="1"/>
</dbReference>
<organism evidence="2 3">
    <name type="scientific">Eiseniibacteriota bacterium</name>
    <dbReference type="NCBI Taxonomy" id="2212470"/>
    <lineage>
        <taxon>Bacteria</taxon>
        <taxon>Candidatus Eiseniibacteriota</taxon>
    </lineage>
</organism>
<dbReference type="PIRSF" id="PIRSF006402">
    <property type="entry name" value="UCP006402_thioredoxin"/>
    <property type="match status" value="1"/>
</dbReference>
<name>A0A538TQZ4_UNCEI</name>
<dbReference type="Gene3D" id="1.50.10.20">
    <property type="match status" value="1"/>
</dbReference>
<dbReference type="InterPro" id="IPR024705">
    <property type="entry name" value="Ssp411"/>
</dbReference>
<dbReference type="Pfam" id="PF03190">
    <property type="entry name" value="Thioredox_DsbH"/>
    <property type="match status" value="1"/>
</dbReference>
<dbReference type="Gene3D" id="1.50.10.10">
    <property type="match status" value="1"/>
</dbReference>
<protein>
    <submittedName>
        <fullName evidence="2">Thioredoxin domain-containing protein</fullName>
    </submittedName>
</protein>
<dbReference type="EMBL" id="VBOZ01000010">
    <property type="protein sequence ID" value="TMQ66049.1"/>
    <property type="molecule type" value="Genomic_DNA"/>
</dbReference>
<evidence type="ECO:0000313" key="2">
    <source>
        <dbReference type="EMBL" id="TMQ66049.1"/>
    </source>
</evidence>
<evidence type="ECO:0000259" key="1">
    <source>
        <dbReference type="Pfam" id="PF03190"/>
    </source>
</evidence>
<dbReference type="SUPFAM" id="SSF52833">
    <property type="entry name" value="Thioredoxin-like"/>
    <property type="match status" value="1"/>
</dbReference>
<evidence type="ECO:0000313" key="3">
    <source>
        <dbReference type="Proteomes" id="UP000317691"/>
    </source>
</evidence>
<dbReference type="GO" id="GO:0005975">
    <property type="term" value="P:carbohydrate metabolic process"/>
    <property type="evidence" value="ECO:0007669"/>
    <property type="project" value="InterPro"/>
</dbReference>
<sequence length="703" mass="78184">MNAPPHRNRLANEKSPYLLQHASNPVDWHPWGEAAFEIARREDRPIFLSIGYSTCHWCHVMERESFEQEDVARILNQHFVPVKVDREERPDVDQIYMTVCQALTGSGGWPLTLILTPDRRPFFAGTYFPPEARFGRPGLKEVLYQVVSAWEQQRDRVSEAAERITQGIQPQFAGSPGGALGAEALRLAFDQLASRFDESHGGFGVAPKFPTPHVLTFLLRFWLRAGAQRALEMVETTLQAMRRGGVFDHVGFGFHRYSTDREWLVPHFEKMLYDQALLMIAYVEAYQATRNPVYGAVAKEIATYVLRDMTSPEGAFYSAEDADSEGEEGKFYVWRRSEIETILGADEAALYCRAYQIEAEGNWRDEASGRVPGTNIPHLDENPAAIAKELEIEPVELARRLESARQKVFEARERRVRPHKDDKILTSWNGLMIVALAKGAQAFDDPSYAEAAGRALDFLSAKLVREDGRLLARFRDGEAAHPAYLDDYAFLAWGLLELYEATFAARHLDAALRLVREMERLFRDPQAGGYFFTGEDGEALLARAKEIYDGAAPSGNSVAALVLLRLSRVTGDTGLERSAAAVFQAFSGATARVPTAHAQLLSALDFALGPTREIVIVGERADVEARSMAGEVARRFLPRKVILWNAPDEAKTLHRLAPFVKSQTPVAGASAAYLCENYACRAPVTSAAELALLLDAPIPTAAS</sequence>
<comment type="caution">
    <text evidence="2">The sequence shown here is derived from an EMBL/GenBank/DDBJ whole genome shotgun (WGS) entry which is preliminary data.</text>
</comment>
<proteinExistence type="predicted"/>
<dbReference type="PANTHER" id="PTHR42899:SF1">
    <property type="entry name" value="SPERMATOGENESIS-ASSOCIATED PROTEIN 20"/>
    <property type="match status" value="1"/>
</dbReference>
<accession>A0A538TQZ4</accession>
<dbReference type="CDD" id="cd02955">
    <property type="entry name" value="SSP411"/>
    <property type="match status" value="1"/>
</dbReference>
<dbReference type="InterPro" id="IPR012341">
    <property type="entry name" value="6hp_glycosidase-like_sf"/>
</dbReference>
<gene>
    <name evidence="2" type="ORF">E6K79_04095</name>
</gene>
<dbReference type="InterPro" id="IPR008928">
    <property type="entry name" value="6-hairpin_glycosidase_sf"/>
</dbReference>
<dbReference type="AlphaFoldDB" id="A0A538TQZ4"/>
<dbReference type="Proteomes" id="UP000317691">
    <property type="component" value="Unassembled WGS sequence"/>
</dbReference>
<feature type="domain" description="Spermatogenesis-associated protein 20-like TRX" evidence="1">
    <location>
        <begin position="8"/>
        <end position="168"/>
    </location>
</feature>